<evidence type="ECO:0000313" key="15">
    <source>
        <dbReference type="EMBL" id="BBH05077.1"/>
    </source>
</evidence>
<dbReference type="InterPro" id="IPR013210">
    <property type="entry name" value="LRR_N_plant-typ"/>
</dbReference>
<evidence type="ECO:0000256" key="9">
    <source>
        <dbReference type="ARBA" id="ARBA00023136"/>
    </source>
</evidence>
<comment type="similarity">
    <text evidence="2">Belongs to the RLP family.</text>
</comment>
<keyword evidence="7" id="KW-0677">Repeat</keyword>
<evidence type="ECO:0000256" key="1">
    <source>
        <dbReference type="ARBA" id="ARBA00004251"/>
    </source>
</evidence>
<protein>
    <submittedName>
        <fullName evidence="15">Leucine-rich receptor-like protein kinase family protein</fullName>
    </submittedName>
</protein>
<dbReference type="PANTHER" id="PTHR48063">
    <property type="entry name" value="LRR RECEPTOR-LIKE KINASE"/>
    <property type="match status" value="1"/>
</dbReference>
<dbReference type="FunFam" id="3.80.10.10:FF:000041">
    <property type="entry name" value="LRR receptor-like serine/threonine-protein kinase ERECTA"/>
    <property type="match status" value="1"/>
</dbReference>
<dbReference type="GO" id="GO:0005886">
    <property type="term" value="C:plasma membrane"/>
    <property type="evidence" value="ECO:0007669"/>
    <property type="project" value="UniProtKB-SubCell"/>
</dbReference>
<evidence type="ECO:0000256" key="11">
    <source>
        <dbReference type="ARBA" id="ARBA00023180"/>
    </source>
</evidence>
<keyword evidence="11" id="KW-0325">Glycoprotein</keyword>
<dbReference type="Pfam" id="PF08263">
    <property type="entry name" value="LRRNT_2"/>
    <property type="match status" value="1"/>
</dbReference>
<keyword evidence="5 12" id="KW-0812">Transmembrane</keyword>
<organism evidence="15">
    <name type="scientific">Prunus dulcis</name>
    <name type="common">Almond</name>
    <name type="synonym">Amygdalus dulcis</name>
    <dbReference type="NCBI Taxonomy" id="3755"/>
    <lineage>
        <taxon>Eukaryota</taxon>
        <taxon>Viridiplantae</taxon>
        <taxon>Streptophyta</taxon>
        <taxon>Embryophyta</taxon>
        <taxon>Tracheophyta</taxon>
        <taxon>Spermatophyta</taxon>
        <taxon>Magnoliopsida</taxon>
        <taxon>eudicotyledons</taxon>
        <taxon>Gunneridae</taxon>
        <taxon>Pentapetalae</taxon>
        <taxon>rosids</taxon>
        <taxon>fabids</taxon>
        <taxon>Rosales</taxon>
        <taxon>Rosaceae</taxon>
        <taxon>Amygdaloideae</taxon>
        <taxon>Amygdaleae</taxon>
        <taxon>Prunus</taxon>
    </lineage>
</organism>
<keyword evidence="15" id="KW-0808">Transferase</keyword>
<dbReference type="AlphaFoldDB" id="A0A4Y1RME6"/>
<evidence type="ECO:0000256" key="3">
    <source>
        <dbReference type="ARBA" id="ARBA00022475"/>
    </source>
</evidence>
<keyword evidence="15" id="KW-0418">Kinase</keyword>
<keyword evidence="9 12" id="KW-0472">Membrane</keyword>
<feature type="transmembrane region" description="Helical" evidence="12">
    <location>
        <begin position="685"/>
        <end position="709"/>
    </location>
</feature>
<comment type="subcellular location">
    <subcellularLocation>
        <location evidence="1">Cell membrane</location>
        <topology evidence="1">Single-pass type I membrane protein</topology>
    </subcellularLocation>
</comment>
<dbReference type="SUPFAM" id="SSF52058">
    <property type="entry name" value="L domain-like"/>
    <property type="match status" value="3"/>
</dbReference>
<dbReference type="GO" id="GO:0016301">
    <property type="term" value="F:kinase activity"/>
    <property type="evidence" value="ECO:0007669"/>
    <property type="project" value="UniProtKB-KW"/>
</dbReference>
<dbReference type="EMBL" id="AP019302">
    <property type="protein sequence ID" value="BBH05077.1"/>
    <property type="molecule type" value="Genomic_DNA"/>
</dbReference>
<evidence type="ECO:0000259" key="14">
    <source>
        <dbReference type="Pfam" id="PF08263"/>
    </source>
</evidence>
<evidence type="ECO:0000256" key="13">
    <source>
        <dbReference type="SAM" id="SignalP"/>
    </source>
</evidence>
<sequence length="745" mass="83805">MAQMTLSFLAILFFSYFASTNHACHQIEKSSLMSFFLTLSSPPLNWTSMTNCCYWEGITCNQDGWVTRLHLPSKGLKGGIHPSLGNLTHLTHLNLSHNSLYCPTSKEIEFFLPLNRLEILDLSYNLLSGELPLSLPSNIQIVDLSTNHFHGVVPSSFFQQARNLTSFNVSNNTFSGLIPSFICPHSSPLIKLLDFSYNKFSGNISRGLGECSTLQVFRAGNNNLSGLLPEDIYNATTLQEIVLPVNLLHGTISDRIVNLTNLAILNLYYNQLSGVLPFHIGKLSKLKLILLHFNYLEGSLPPTLMNCTNLIELHIGDNNLEGDISALNFSKLGQLSKLDLWSNNFTGTIPMSLYSCKYLKAIRLSLNDLEGQIQPEIISLKSLSFLSLSGNKWTNITGAMKILMRCESLVYITFSYSFIGEEIPADDGLVGFDGFKNLRILSLCGCELTGQIPLWFSKLKKLEILNLDLNRFTGSIPSWLGTLPRLFYINLGSNFISGEFPKQLCRLAMLLSDPTAAQVDHNYLELPIFIRLRDNVKALQYNYLFYFPPSIYLYNNSISGNVPTEIGQLRLLHKLDLSFNNFSGSIPDQITNLKDLDALDLSLNHLTGKIPDSLKSLNFLSYLNVSYNDLEGPIPRSTQLQSFNASAFEGNQKLCGAPLPNECGLVNGSDADNKNSQDVDDEHHIPWFFISFVSGFIVGFWGVCGSLILKTAWRYRYFQFLDNVQDRLYVMRIMCMTMMRRRLRT</sequence>
<evidence type="ECO:0000256" key="12">
    <source>
        <dbReference type="SAM" id="Phobius"/>
    </source>
</evidence>
<evidence type="ECO:0000256" key="4">
    <source>
        <dbReference type="ARBA" id="ARBA00022614"/>
    </source>
</evidence>
<dbReference type="InterPro" id="IPR003591">
    <property type="entry name" value="Leu-rich_rpt_typical-subtyp"/>
</dbReference>
<dbReference type="Pfam" id="PF13855">
    <property type="entry name" value="LRR_8"/>
    <property type="match status" value="2"/>
</dbReference>
<evidence type="ECO:0000256" key="7">
    <source>
        <dbReference type="ARBA" id="ARBA00022737"/>
    </source>
</evidence>
<evidence type="ECO:0000256" key="5">
    <source>
        <dbReference type="ARBA" id="ARBA00022692"/>
    </source>
</evidence>
<dbReference type="SMART" id="SM00369">
    <property type="entry name" value="LRR_TYP"/>
    <property type="match status" value="6"/>
</dbReference>
<keyword evidence="4" id="KW-0433">Leucine-rich repeat</keyword>
<feature type="signal peptide" evidence="13">
    <location>
        <begin position="1"/>
        <end position="23"/>
    </location>
</feature>
<feature type="domain" description="Leucine-rich repeat-containing N-terminal plant-type" evidence="14">
    <location>
        <begin position="28"/>
        <end position="61"/>
    </location>
</feature>
<gene>
    <name evidence="15" type="ORF">Prudu_016364</name>
</gene>
<keyword evidence="6 13" id="KW-0732">Signal</keyword>
<keyword evidence="8 12" id="KW-1133">Transmembrane helix</keyword>
<dbReference type="InterPro" id="IPR046956">
    <property type="entry name" value="RLP23-like"/>
</dbReference>
<dbReference type="Gene3D" id="3.80.10.10">
    <property type="entry name" value="Ribonuclease Inhibitor"/>
    <property type="match status" value="3"/>
</dbReference>
<keyword evidence="10 15" id="KW-0675">Receptor</keyword>
<accession>A0A4Y1RME6</accession>
<proteinExistence type="inferred from homology"/>
<reference evidence="15" key="1">
    <citation type="journal article" date="2019" name="Science">
        <title>Mutation of a bHLH transcription factor allowed almond domestication.</title>
        <authorList>
            <person name="Sanchez-Perez R."/>
            <person name="Pavan S."/>
            <person name="Mazzeo R."/>
            <person name="Moldovan C."/>
            <person name="Aiese Cigliano R."/>
            <person name="Del Cueto J."/>
            <person name="Ricciardi F."/>
            <person name="Lotti C."/>
            <person name="Ricciardi L."/>
            <person name="Dicenta F."/>
            <person name="Lopez-Marques R.L."/>
            <person name="Lindberg Moller B."/>
        </authorList>
    </citation>
    <scope>NUCLEOTIDE SEQUENCE</scope>
</reference>
<evidence type="ECO:0000256" key="2">
    <source>
        <dbReference type="ARBA" id="ARBA00009592"/>
    </source>
</evidence>
<dbReference type="InterPro" id="IPR032675">
    <property type="entry name" value="LRR_dom_sf"/>
</dbReference>
<dbReference type="Pfam" id="PF00560">
    <property type="entry name" value="LRR_1"/>
    <property type="match status" value="4"/>
</dbReference>
<dbReference type="PANTHER" id="PTHR48063:SF46">
    <property type="entry name" value="LEUCINE-RICH REPEAT-CONTAINING N-TERMINAL PLANT-TYPE DOMAIN-CONTAINING PROTEIN"/>
    <property type="match status" value="1"/>
</dbReference>
<dbReference type="FunFam" id="3.80.10.10:FF:000213">
    <property type="entry name" value="Tyrosine-sulfated glycopeptide receptor 1"/>
    <property type="match status" value="1"/>
</dbReference>
<evidence type="ECO:0000256" key="6">
    <source>
        <dbReference type="ARBA" id="ARBA00022729"/>
    </source>
</evidence>
<name>A0A4Y1RME6_PRUDU</name>
<evidence type="ECO:0000256" key="8">
    <source>
        <dbReference type="ARBA" id="ARBA00022989"/>
    </source>
</evidence>
<keyword evidence="3" id="KW-1003">Cell membrane</keyword>
<dbReference type="InterPro" id="IPR001611">
    <property type="entry name" value="Leu-rich_rpt"/>
</dbReference>
<evidence type="ECO:0000256" key="10">
    <source>
        <dbReference type="ARBA" id="ARBA00023170"/>
    </source>
</evidence>
<feature type="chain" id="PRO_5021462605" evidence="13">
    <location>
        <begin position="24"/>
        <end position="745"/>
    </location>
</feature>